<sequence length="401" mass="44510">MTELVRLYLNAGRLERFRLDSLIQAGLVLLAFGGLCLAVVFLEHIGSVGGIVLLALSTAASIASMVSVALQRRYTFTLCDAQYADDQSTASEEARAVSERYYRRLLVLKGEESGPLQWIATILQYAALIAGSVSSALYLYNVIGSEGYIYCLLGVTAAVFLGFVLRIVLAMQMESACSLFRVEMRREIAFYRARATREGVKVSQSTASVLPVDHFLTDDLRVEYRLLQKRSDVSMIGWMIAFVLLFASGLNDMAPTAALVLGCIFAALVLFLIVRMVQLQRRINALWKANERSFTESEIDELRRSLQNAYLRLQRRGNLLFLSAIALAVIGAIVLTAVGYALGEVDAASLWENFAGTAFLLLLVFAVAAFVIWVIMYAMYRRRVSPVEKRLSEMNATEKQV</sequence>
<feature type="transmembrane region" description="Helical" evidence="1">
    <location>
        <begin position="354"/>
        <end position="380"/>
    </location>
</feature>
<name>A0A9D2DXD7_9FIRM</name>
<keyword evidence="1" id="KW-0812">Transmembrane</keyword>
<protein>
    <submittedName>
        <fullName evidence="2">Uncharacterized protein</fullName>
    </submittedName>
</protein>
<evidence type="ECO:0000256" key="1">
    <source>
        <dbReference type="SAM" id="Phobius"/>
    </source>
</evidence>
<feature type="transmembrane region" description="Helical" evidence="1">
    <location>
        <begin position="147"/>
        <end position="169"/>
    </location>
</feature>
<accession>A0A9D2DXD7</accession>
<feature type="transmembrane region" description="Helical" evidence="1">
    <location>
        <begin position="21"/>
        <end position="42"/>
    </location>
</feature>
<evidence type="ECO:0000313" key="2">
    <source>
        <dbReference type="EMBL" id="HIZ25032.1"/>
    </source>
</evidence>
<comment type="caution">
    <text evidence="2">The sequence shown here is derived from an EMBL/GenBank/DDBJ whole genome shotgun (WGS) entry which is preliminary data.</text>
</comment>
<organism evidence="2 3">
    <name type="scientific">Candidatus Gallimonas intestinigallinarum</name>
    <dbReference type="NCBI Taxonomy" id="2838604"/>
    <lineage>
        <taxon>Bacteria</taxon>
        <taxon>Bacillati</taxon>
        <taxon>Bacillota</taxon>
        <taxon>Clostridia</taxon>
        <taxon>Candidatus Gallimonas</taxon>
    </lineage>
</organism>
<feature type="transmembrane region" description="Helical" evidence="1">
    <location>
        <begin position="319"/>
        <end position="342"/>
    </location>
</feature>
<evidence type="ECO:0000313" key="3">
    <source>
        <dbReference type="Proteomes" id="UP000824044"/>
    </source>
</evidence>
<feature type="transmembrane region" description="Helical" evidence="1">
    <location>
        <begin position="233"/>
        <end position="250"/>
    </location>
</feature>
<gene>
    <name evidence="2" type="ORF">H9812_06145</name>
</gene>
<proteinExistence type="predicted"/>
<feature type="transmembrane region" description="Helical" evidence="1">
    <location>
        <begin position="256"/>
        <end position="274"/>
    </location>
</feature>
<reference evidence="2" key="1">
    <citation type="journal article" date="2021" name="PeerJ">
        <title>Extensive microbial diversity within the chicken gut microbiome revealed by metagenomics and culture.</title>
        <authorList>
            <person name="Gilroy R."/>
            <person name="Ravi A."/>
            <person name="Getino M."/>
            <person name="Pursley I."/>
            <person name="Horton D.L."/>
            <person name="Alikhan N.F."/>
            <person name="Baker D."/>
            <person name="Gharbi K."/>
            <person name="Hall N."/>
            <person name="Watson M."/>
            <person name="Adriaenssens E.M."/>
            <person name="Foster-Nyarko E."/>
            <person name="Jarju S."/>
            <person name="Secka A."/>
            <person name="Antonio M."/>
            <person name="Oren A."/>
            <person name="Chaudhuri R.R."/>
            <person name="La Ragione R."/>
            <person name="Hildebrand F."/>
            <person name="Pallen M.J."/>
        </authorList>
    </citation>
    <scope>NUCLEOTIDE SEQUENCE</scope>
    <source>
        <strain evidence="2">CHK33-5263</strain>
    </source>
</reference>
<reference evidence="2" key="2">
    <citation type="submission" date="2021-04" db="EMBL/GenBank/DDBJ databases">
        <authorList>
            <person name="Gilroy R."/>
        </authorList>
    </citation>
    <scope>NUCLEOTIDE SEQUENCE</scope>
    <source>
        <strain evidence="2">CHK33-5263</strain>
    </source>
</reference>
<dbReference type="Proteomes" id="UP000824044">
    <property type="component" value="Unassembled WGS sequence"/>
</dbReference>
<dbReference type="EMBL" id="DXBS01000116">
    <property type="protein sequence ID" value="HIZ25032.1"/>
    <property type="molecule type" value="Genomic_DNA"/>
</dbReference>
<keyword evidence="1" id="KW-1133">Transmembrane helix</keyword>
<dbReference type="AlphaFoldDB" id="A0A9D2DXD7"/>
<feature type="transmembrane region" description="Helical" evidence="1">
    <location>
        <begin position="48"/>
        <end position="70"/>
    </location>
</feature>
<feature type="transmembrane region" description="Helical" evidence="1">
    <location>
        <begin position="118"/>
        <end position="141"/>
    </location>
</feature>
<keyword evidence="1" id="KW-0472">Membrane</keyword>